<dbReference type="EMBL" id="LWMU01000011">
    <property type="protein sequence ID" value="KZX14268.1"/>
    <property type="molecule type" value="Genomic_DNA"/>
</dbReference>
<dbReference type="STRING" id="66851.MBORA_00420"/>
<dbReference type="PATRIC" id="fig|66851.6.peg.54"/>
<evidence type="ECO:0000313" key="3">
    <source>
        <dbReference type="Proteomes" id="UP000077428"/>
    </source>
</evidence>
<organism evidence="2 3">
    <name type="scientific">Methanobrevibacter oralis</name>
    <dbReference type="NCBI Taxonomy" id="66851"/>
    <lineage>
        <taxon>Archaea</taxon>
        <taxon>Methanobacteriati</taxon>
        <taxon>Methanobacteriota</taxon>
        <taxon>Methanomada group</taxon>
        <taxon>Methanobacteria</taxon>
        <taxon>Methanobacteriales</taxon>
        <taxon>Methanobacteriaceae</taxon>
        <taxon>Methanobrevibacter</taxon>
    </lineage>
</organism>
<gene>
    <name evidence="2" type="ORF">MBORA_00420</name>
</gene>
<feature type="transmembrane region" description="Helical" evidence="1">
    <location>
        <begin position="36"/>
        <end position="54"/>
    </location>
</feature>
<dbReference type="RefSeq" id="WP_042692460.1">
    <property type="nucleotide sequence ID" value="NZ_CAJVUI010000002.1"/>
</dbReference>
<dbReference type="Proteomes" id="UP000077428">
    <property type="component" value="Unassembled WGS sequence"/>
</dbReference>
<reference evidence="3" key="1">
    <citation type="journal article" date="2016" name="Genome Announc.">
        <title>Draft Genome Sequences of Methanobrevibacter curvatus DSM11111, Methanobrevibacter cuticularis DSM11139, Methanobrevibacter filiformis DSM11501, and Methanobrevibacter oralis DSM7256.</title>
        <authorList>
            <person name="Poehlein A."/>
            <person name="Seedorf H."/>
        </authorList>
    </citation>
    <scope>NUCLEOTIDE SEQUENCE [LARGE SCALE GENOMIC DNA]</scope>
    <source>
        <strain evidence="3">DSM 7256 / JCM 30027 / ZR</strain>
    </source>
</reference>
<name>A0A166C9H6_METOA</name>
<dbReference type="AlphaFoldDB" id="A0A166C9H6"/>
<keyword evidence="1" id="KW-0812">Transmembrane</keyword>
<keyword evidence="1" id="KW-1133">Transmembrane helix</keyword>
<evidence type="ECO:0000256" key="1">
    <source>
        <dbReference type="SAM" id="Phobius"/>
    </source>
</evidence>
<keyword evidence="1" id="KW-0472">Membrane</keyword>
<proteinExistence type="predicted"/>
<evidence type="ECO:0000313" key="2">
    <source>
        <dbReference type="EMBL" id="KZX14268.1"/>
    </source>
</evidence>
<comment type="caution">
    <text evidence="2">The sequence shown here is derived from an EMBL/GenBank/DDBJ whole genome shotgun (WGS) entry which is preliminary data.</text>
</comment>
<keyword evidence="3" id="KW-1185">Reference proteome</keyword>
<protein>
    <submittedName>
        <fullName evidence="2">Uncharacterized protein</fullName>
    </submittedName>
</protein>
<sequence>MLKLWLLFIKNIPKNIADYYSYYGHYQDRATFKNKFLRKFVGLYLVNVMGGFLVPKNFVPVFE</sequence>
<accession>A0A166C9H6</accession>